<dbReference type="AlphaFoldDB" id="A0A1I1SF84"/>
<dbReference type="EMBL" id="FOMQ01000002">
    <property type="protein sequence ID" value="SFD45144.1"/>
    <property type="molecule type" value="Genomic_DNA"/>
</dbReference>
<name>A0A1I1SF84_9BURK</name>
<gene>
    <name evidence="2" type="ORF">SAMN04489710_102178</name>
</gene>
<protein>
    <submittedName>
        <fullName evidence="2">Uncharacterized protein</fullName>
    </submittedName>
</protein>
<feature type="compositionally biased region" description="Pro residues" evidence="1">
    <location>
        <begin position="120"/>
        <end position="130"/>
    </location>
</feature>
<dbReference type="Proteomes" id="UP000199517">
    <property type="component" value="Unassembled WGS sequence"/>
</dbReference>
<dbReference type="RefSeq" id="WP_139225624.1">
    <property type="nucleotide sequence ID" value="NZ_FOMQ01000002.1"/>
</dbReference>
<dbReference type="OrthoDB" id="671583at2"/>
<reference evidence="3" key="1">
    <citation type="submission" date="2016-10" db="EMBL/GenBank/DDBJ databases">
        <authorList>
            <person name="Varghese N."/>
            <person name="Submissions S."/>
        </authorList>
    </citation>
    <scope>NUCLEOTIDE SEQUENCE [LARGE SCALE GENOMIC DNA]</scope>
    <source>
        <strain evidence="3">DSM 7481</strain>
    </source>
</reference>
<sequence length="438" mass="47076">MRRNPAPIPLEDFDAAIAHGTSGSGNPPAWAAIARDDIPVDYRSQSASLAGHRQLASGPAIGRDNIQLDYRATAGAEAAWQDLFDPDTRLLLGLDGGLAEEESHAASPWTSPLGGDTSPQPSPQAPPQPLPKRIDLRNAPHATIASLPEQDIRGLAVACRLLPQGAQAGTEEVVHALREHLKRVDFGVFSEYDRMHVLNMPQDALLHAALSSSDRDWLARLAEKTHMTIRQERIEVPGRDGPLHRIGIYFDGLPDEAPQQSGTTLKGGVGRVYRLACEAAAMIAKALADRDDVEVSPLCGLSLGGGSAQMFAATLQAHAPHLPPPALTLLDPMLLSRAQMAHAVKDAPHAYDFKQPRGIAISLDYAAAPRKSLMDRLHGVGLSTAGLVRLRLGLTDQDGLDGTRPKPYGPIGTGYHANRHHYDKAMQRFLGPDVPARR</sequence>
<proteinExistence type="predicted"/>
<organism evidence="2 3">
    <name type="scientific">Paracidovorax konjaci</name>
    <dbReference type="NCBI Taxonomy" id="32040"/>
    <lineage>
        <taxon>Bacteria</taxon>
        <taxon>Pseudomonadati</taxon>
        <taxon>Pseudomonadota</taxon>
        <taxon>Betaproteobacteria</taxon>
        <taxon>Burkholderiales</taxon>
        <taxon>Comamonadaceae</taxon>
        <taxon>Paracidovorax</taxon>
    </lineage>
</organism>
<accession>A0A1I1SF84</accession>
<evidence type="ECO:0000313" key="3">
    <source>
        <dbReference type="Proteomes" id="UP000199517"/>
    </source>
</evidence>
<keyword evidence="3" id="KW-1185">Reference proteome</keyword>
<evidence type="ECO:0000313" key="2">
    <source>
        <dbReference type="EMBL" id="SFD45144.1"/>
    </source>
</evidence>
<feature type="region of interest" description="Disordered" evidence="1">
    <location>
        <begin position="102"/>
        <end position="134"/>
    </location>
</feature>
<evidence type="ECO:0000256" key="1">
    <source>
        <dbReference type="SAM" id="MobiDB-lite"/>
    </source>
</evidence>